<evidence type="ECO:0000256" key="1">
    <source>
        <dbReference type="SAM" id="Phobius"/>
    </source>
</evidence>
<accession>A0AAW0A8A4</accession>
<proteinExistence type="predicted"/>
<keyword evidence="1" id="KW-0812">Transmembrane</keyword>
<keyword evidence="1" id="KW-1133">Transmembrane helix</keyword>
<reference evidence="2 3" key="1">
    <citation type="journal article" date="2024" name="J Genomics">
        <title>Draft genome sequencing and assembly of Favolaschia claudopus CIRM-BRFM 2984 isolated from oak limbs.</title>
        <authorList>
            <person name="Navarro D."/>
            <person name="Drula E."/>
            <person name="Chaduli D."/>
            <person name="Cazenave R."/>
            <person name="Ahrendt S."/>
            <person name="Wang J."/>
            <person name="Lipzen A."/>
            <person name="Daum C."/>
            <person name="Barry K."/>
            <person name="Grigoriev I.V."/>
            <person name="Favel A."/>
            <person name="Rosso M.N."/>
            <person name="Martin F."/>
        </authorList>
    </citation>
    <scope>NUCLEOTIDE SEQUENCE [LARGE SCALE GENOMIC DNA]</scope>
    <source>
        <strain evidence="2 3">CIRM-BRFM 2984</strain>
    </source>
</reference>
<evidence type="ECO:0000313" key="3">
    <source>
        <dbReference type="Proteomes" id="UP001362999"/>
    </source>
</evidence>
<sequence length="211" mass="23927">MTRCVYTRRTISQTLDLVFTQAVPSMLRIAETQARAAVVSLREHNFYLSLIGLPLSCLACRTRSKVGRSYPTPNSSLIYTPSFQIPTQSKLSSYTYTPSVGHNHLIPCSRVYDSLLCLWTLQALRPLHQYPAASYGPCRTSSLYIQLLFPSPPSPHLYLVSLILVLYGLYPPILKFYLTLSQCPYSPPLLHYTYYHVHPTLTSIILTMHVL</sequence>
<comment type="caution">
    <text evidence="2">The sequence shown here is derived from an EMBL/GenBank/DDBJ whole genome shotgun (WGS) entry which is preliminary data.</text>
</comment>
<dbReference type="AlphaFoldDB" id="A0AAW0A8A4"/>
<name>A0AAW0A8A4_9AGAR</name>
<dbReference type="EMBL" id="JAWWNJ010000079">
    <property type="protein sequence ID" value="KAK7002483.1"/>
    <property type="molecule type" value="Genomic_DNA"/>
</dbReference>
<organism evidence="2 3">
    <name type="scientific">Favolaschia claudopus</name>
    <dbReference type="NCBI Taxonomy" id="2862362"/>
    <lineage>
        <taxon>Eukaryota</taxon>
        <taxon>Fungi</taxon>
        <taxon>Dikarya</taxon>
        <taxon>Basidiomycota</taxon>
        <taxon>Agaricomycotina</taxon>
        <taxon>Agaricomycetes</taxon>
        <taxon>Agaricomycetidae</taxon>
        <taxon>Agaricales</taxon>
        <taxon>Marasmiineae</taxon>
        <taxon>Mycenaceae</taxon>
        <taxon>Favolaschia</taxon>
    </lineage>
</organism>
<gene>
    <name evidence="2" type="ORF">R3P38DRAFT_3043126</name>
</gene>
<keyword evidence="1" id="KW-0472">Membrane</keyword>
<evidence type="ECO:0000313" key="2">
    <source>
        <dbReference type="EMBL" id="KAK7002483.1"/>
    </source>
</evidence>
<dbReference type="Proteomes" id="UP001362999">
    <property type="component" value="Unassembled WGS sequence"/>
</dbReference>
<protein>
    <submittedName>
        <fullName evidence="2">Uncharacterized protein</fullName>
    </submittedName>
</protein>
<keyword evidence="3" id="KW-1185">Reference proteome</keyword>
<feature type="transmembrane region" description="Helical" evidence="1">
    <location>
        <begin position="157"/>
        <end position="178"/>
    </location>
</feature>